<evidence type="ECO:0000259" key="3">
    <source>
        <dbReference type="Pfam" id="PF13449"/>
    </source>
</evidence>
<feature type="region of interest" description="Disordered" evidence="1">
    <location>
        <begin position="43"/>
        <end position="75"/>
    </location>
</feature>
<evidence type="ECO:0000256" key="1">
    <source>
        <dbReference type="SAM" id="MobiDB-lite"/>
    </source>
</evidence>
<organism evidence="4 5">
    <name type="scientific">Microbaculum marinum</name>
    <dbReference type="NCBI Taxonomy" id="1764581"/>
    <lineage>
        <taxon>Bacteria</taxon>
        <taxon>Pseudomonadati</taxon>
        <taxon>Pseudomonadota</taxon>
        <taxon>Alphaproteobacteria</taxon>
        <taxon>Hyphomicrobiales</taxon>
        <taxon>Tepidamorphaceae</taxon>
        <taxon>Microbaculum</taxon>
    </lineage>
</organism>
<dbReference type="Proteomes" id="UP001378188">
    <property type="component" value="Unassembled WGS sequence"/>
</dbReference>
<evidence type="ECO:0000313" key="5">
    <source>
        <dbReference type="Proteomes" id="UP001378188"/>
    </source>
</evidence>
<dbReference type="PANTHER" id="PTHR37957:SF1">
    <property type="entry name" value="PHYTASE-LIKE DOMAIN-CONTAINING PROTEIN"/>
    <property type="match status" value="1"/>
</dbReference>
<proteinExistence type="predicted"/>
<feature type="domain" description="Phytase-like" evidence="3">
    <location>
        <begin position="78"/>
        <end position="412"/>
    </location>
</feature>
<feature type="signal peptide" evidence="2">
    <location>
        <begin position="1"/>
        <end position="19"/>
    </location>
</feature>
<keyword evidence="5" id="KW-1185">Reference proteome</keyword>
<dbReference type="Pfam" id="PF13449">
    <property type="entry name" value="Phytase-like"/>
    <property type="match status" value="1"/>
</dbReference>
<feature type="chain" id="PRO_5043970542" evidence="2">
    <location>
        <begin position="20"/>
        <end position="440"/>
    </location>
</feature>
<dbReference type="InterPro" id="IPR027372">
    <property type="entry name" value="Phytase-like_dom"/>
</dbReference>
<comment type="caution">
    <text evidence="4">The sequence shown here is derived from an EMBL/GenBank/DDBJ whole genome shotgun (WGS) entry which is preliminary data.</text>
</comment>
<dbReference type="PANTHER" id="PTHR37957">
    <property type="entry name" value="BLR7070 PROTEIN"/>
    <property type="match status" value="1"/>
</dbReference>
<gene>
    <name evidence="4" type="ORF">V3328_24805</name>
</gene>
<sequence length="440" mass="47987">MRILVAIGFFAAAVLPAAAQQEFTATLTGHAVLPADTLVPAPADAPESVKTSGKFAGKTPVRAADAPGDGPSLPLNGQPVQGFSGIRKLDDGTFLVLTDNGFGAKLNSPDAMLMFHHVTPDFETGEVEILKTTFLNDPDKVVPFLIAGEASDKRYLTGWDFDIEGFQPVGDKIFIGDEFGPYIIVVDRETGRVEEFFETFLGDKKVQSPDHYEFRLSDPHADAPAVNLKRSRGYEGFAASVDGKTLYPLLEGPIWDADSKSYEKVDGTEALRILEFDVAGRKFTGRSWLYPLEADGNAIGDFNMIDETRGLVIERDNGQGDAELACKDGATDGCFTSPAKLKRVYLINMDGVADGEPVKKVGYIDLLNIQDPDGIARIGKREDGRFTFPFVTIEDVDRIDETHIIVANDNNYPFSKGRSASELDNNEFVTLEVGEFLKAK</sequence>
<accession>A0AAW9RS72</accession>
<dbReference type="EMBL" id="JAZHOF010000013">
    <property type="protein sequence ID" value="MEJ8574720.1"/>
    <property type="molecule type" value="Genomic_DNA"/>
</dbReference>
<reference evidence="4 5" key="1">
    <citation type="submission" date="2024-02" db="EMBL/GenBank/DDBJ databases">
        <title>Genome analysis and characterization of Microbaculum marinisediminis sp. nov., isolated from marine sediment.</title>
        <authorList>
            <person name="Du Z.-J."/>
            <person name="Ye Y.-Q."/>
            <person name="Zhang Z.-R."/>
            <person name="Yuan S.-M."/>
            <person name="Zhang X.-Y."/>
        </authorList>
    </citation>
    <scope>NUCLEOTIDE SEQUENCE [LARGE SCALE GENOMIC DNA]</scope>
    <source>
        <strain evidence="4 5">SDUM1044001</strain>
    </source>
</reference>
<keyword evidence="2" id="KW-0732">Signal</keyword>
<name>A0AAW9RS72_9HYPH</name>
<protein>
    <submittedName>
        <fullName evidence="4">Esterase-like activity of phytase family protein</fullName>
    </submittedName>
</protein>
<dbReference type="RefSeq" id="WP_340332420.1">
    <property type="nucleotide sequence ID" value="NZ_JAZHOF010000013.1"/>
</dbReference>
<evidence type="ECO:0000313" key="4">
    <source>
        <dbReference type="EMBL" id="MEJ8574720.1"/>
    </source>
</evidence>
<dbReference type="AlphaFoldDB" id="A0AAW9RS72"/>
<evidence type="ECO:0000256" key="2">
    <source>
        <dbReference type="SAM" id="SignalP"/>
    </source>
</evidence>